<name>A0A0F9U832_9ZZZZ</name>
<dbReference type="InterPro" id="IPR043131">
    <property type="entry name" value="BCAT-like_N"/>
</dbReference>
<evidence type="ECO:0000256" key="2">
    <source>
        <dbReference type="ARBA" id="ARBA00009320"/>
    </source>
</evidence>
<dbReference type="FunFam" id="3.20.10.10:FF:000002">
    <property type="entry name" value="D-alanine aminotransferase"/>
    <property type="match status" value="1"/>
</dbReference>
<keyword evidence="3" id="KW-0663">Pyridoxal phosphate</keyword>
<dbReference type="PANTHER" id="PTHR42743">
    <property type="entry name" value="AMINO-ACID AMINOTRANSFERASE"/>
    <property type="match status" value="1"/>
</dbReference>
<evidence type="ECO:0000256" key="3">
    <source>
        <dbReference type="ARBA" id="ARBA00022898"/>
    </source>
</evidence>
<evidence type="ECO:0008006" key="5">
    <source>
        <dbReference type="Google" id="ProtNLM"/>
    </source>
</evidence>
<dbReference type="InterPro" id="IPR043132">
    <property type="entry name" value="BCAT-like_C"/>
</dbReference>
<proteinExistence type="inferred from homology"/>
<comment type="caution">
    <text evidence="4">The sequence shown here is derived from an EMBL/GenBank/DDBJ whole genome shotgun (WGS) entry which is preliminary data.</text>
</comment>
<reference evidence="4" key="1">
    <citation type="journal article" date="2015" name="Nature">
        <title>Complex archaea that bridge the gap between prokaryotes and eukaryotes.</title>
        <authorList>
            <person name="Spang A."/>
            <person name="Saw J.H."/>
            <person name="Jorgensen S.L."/>
            <person name="Zaremba-Niedzwiedzka K."/>
            <person name="Martijn J."/>
            <person name="Lind A.E."/>
            <person name="van Eijk R."/>
            <person name="Schleper C."/>
            <person name="Guy L."/>
            <person name="Ettema T.J."/>
        </authorList>
    </citation>
    <scope>NUCLEOTIDE SEQUENCE</scope>
</reference>
<dbReference type="PROSITE" id="PS00770">
    <property type="entry name" value="AA_TRANSFER_CLASS_4"/>
    <property type="match status" value="1"/>
</dbReference>
<gene>
    <name evidence="4" type="ORF">LCGC14_0238820</name>
</gene>
<accession>A0A0F9U832</accession>
<comment type="similarity">
    <text evidence="2">Belongs to the class-IV pyridoxal-phosphate-dependent aminotransferase family.</text>
</comment>
<evidence type="ECO:0000256" key="1">
    <source>
        <dbReference type="ARBA" id="ARBA00001933"/>
    </source>
</evidence>
<dbReference type="InterPro" id="IPR018300">
    <property type="entry name" value="Aminotrans_IV_CS"/>
</dbReference>
<comment type="cofactor">
    <cofactor evidence="1">
        <name>pyridoxal 5'-phosphate</name>
        <dbReference type="ChEBI" id="CHEBI:597326"/>
    </cofactor>
</comment>
<protein>
    <recommendedName>
        <fullName evidence="5">Aminotransferase class IV</fullName>
    </recommendedName>
</protein>
<dbReference type="AlphaFoldDB" id="A0A0F9U832"/>
<dbReference type="Pfam" id="PF01063">
    <property type="entry name" value="Aminotran_4"/>
    <property type="match status" value="1"/>
</dbReference>
<dbReference type="InterPro" id="IPR001544">
    <property type="entry name" value="Aminotrans_IV"/>
</dbReference>
<dbReference type="GO" id="GO:0046394">
    <property type="term" value="P:carboxylic acid biosynthetic process"/>
    <property type="evidence" value="ECO:0007669"/>
    <property type="project" value="UniProtKB-ARBA"/>
</dbReference>
<dbReference type="Gene3D" id="3.30.470.10">
    <property type="match status" value="1"/>
</dbReference>
<sequence length="286" mass="30915">MPGVSQLKVHLNGQLVDADDARISVFDVGFLHGGSTFTTMLAHKGVVFRLGRHLERLLETVDLLGIRTSATDASLTAAIGDVIRANGVAEARLRVTLSPGMSTGGEPTVLVTAEPLPEYPSQWYTEGIMVVVSSFKQNVGDPTFGYKTGCYFPRVLARQEAQRKGAEEAIWFTADKRLAEACFCNVFLVAGGAVRTPPRDTPVLPGVVRQATIELCETLEIDCDAESPLTVHDMLSAQEMFLTSSTMGIRPVVHIEQHAVGEGVPGPVTQRLMDAYWALLDEECTG</sequence>
<dbReference type="SUPFAM" id="SSF56752">
    <property type="entry name" value="D-aminoacid aminotransferase-like PLP-dependent enzymes"/>
    <property type="match status" value="1"/>
</dbReference>
<dbReference type="InterPro" id="IPR050571">
    <property type="entry name" value="Class-IV_PLP-Dep_Aminotrnsfr"/>
</dbReference>
<dbReference type="Gene3D" id="3.20.10.10">
    <property type="entry name" value="D-amino Acid Aminotransferase, subunit A, domain 2"/>
    <property type="match status" value="1"/>
</dbReference>
<dbReference type="InterPro" id="IPR036038">
    <property type="entry name" value="Aminotransferase-like"/>
</dbReference>
<dbReference type="EMBL" id="LAZR01000119">
    <property type="protein sequence ID" value="KKN89375.1"/>
    <property type="molecule type" value="Genomic_DNA"/>
</dbReference>
<organism evidence="4">
    <name type="scientific">marine sediment metagenome</name>
    <dbReference type="NCBI Taxonomy" id="412755"/>
    <lineage>
        <taxon>unclassified sequences</taxon>
        <taxon>metagenomes</taxon>
        <taxon>ecological metagenomes</taxon>
    </lineage>
</organism>
<dbReference type="PANTHER" id="PTHR42743:SF11">
    <property type="entry name" value="AMINODEOXYCHORISMATE LYASE"/>
    <property type="match status" value="1"/>
</dbReference>
<dbReference type="GO" id="GO:0003824">
    <property type="term" value="F:catalytic activity"/>
    <property type="evidence" value="ECO:0007669"/>
    <property type="project" value="InterPro"/>
</dbReference>
<evidence type="ECO:0000313" key="4">
    <source>
        <dbReference type="EMBL" id="KKN89375.1"/>
    </source>
</evidence>
<dbReference type="GO" id="GO:0008652">
    <property type="term" value="P:amino acid biosynthetic process"/>
    <property type="evidence" value="ECO:0007669"/>
    <property type="project" value="UniProtKB-ARBA"/>
</dbReference>